<dbReference type="EMBL" id="JANCYU010000014">
    <property type="protein sequence ID" value="KAK4523350.1"/>
    <property type="molecule type" value="Genomic_DNA"/>
</dbReference>
<evidence type="ECO:0000313" key="15">
    <source>
        <dbReference type="EMBL" id="KAK4523350.1"/>
    </source>
</evidence>
<keyword evidence="16" id="KW-1185">Reference proteome</keyword>
<dbReference type="CDD" id="cd03273">
    <property type="entry name" value="ABC_SMC2_euk"/>
    <property type="match status" value="1"/>
</dbReference>
<dbReference type="GO" id="GO:0051301">
    <property type="term" value="P:cell division"/>
    <property type="evidence" value="ECO:0007669"/>
    <property type="project" value="UniProtKB-KW"/>
</dbReference>
<name>A0AAV9I784_9RHOD</name>
<evidence type="ECO:0000256" key="4">
    <source>
        <dbReference type="ARBA" id="ARBA00022741"/>
    </source>
</evidence>
<dbReference type="Gene3D" id="1.20.1060.20">
    <property type="match status" value="1"/>
</dbReference>
<dbReference type="Pfam" id="PF06470">
    <property type="entry name" value="SMC_hinge"/>
    <property type="match status" value="1"/>
</dbReference>
<dbReference type="SUPFAM" id="SSF75553">
    <property type="entry name" value="Smc hinge domain"/>
    <property type="match status" value="1"/>
</dbReference>
<sequence>MYIEEIIVDGFKSYAIRTSIGPFDPHFNAITGFNGSGKSNILDAICFVMGISSLSHLRASSLQELIYKQGQSGIHKASVTIIFNNTNKQQSPPGYENCETITITRQILSGGRTKYLVNGHVSQPSAVQNLFQSVQLNVNNPHFLIMQGRITKVINMKPQEVVAMIEETAGTRMYEMKREAALKTIAKKDKKLEEIDELFHSQITPTLEKLRKERANYMQWITNQDELEKLRKWSLLAEYYSHQLSLERIVENMKEKKNNTEKWKQEIDEKNQRMRLLEQQLKKANESSNPTTLQEIRNAEEKMDELSKQLVKETTLYENCKDSYNREKNEHERNTKALQSSREERENLLQHLQTLQQVIEQKKKELDRATQRLEKAFHLDDINGVDSSKQLVRDELVDAENDRKQLESKLSRVNEQLENLEREKASLMNDCQQETNSLKELEQEKSKLVHELNEWKVAIHELDFDKEGHARLLEEKQRHEAAIQQITERLDALKGRLSAIDFHYDKKSSGLDERNVYGMIAQLFQLDDLEKYATCVETAAGSKLYQVVVDNEQTAKRLLERGHLPRKVTIIPLNRIHSKAVAQEKLQRIEKICPEAQLALSLIQFDSHLEPAMKFVFGNVIICPDTETAKQISFHPDIKVRTVTLQGDIYDPAGTLTGGSNSTDRTSSILESLMEMAKLKKQLTIHEKHVEKLDVKIKENQEKESLLKEKIRKQNILQNEIQLLESRLEQNVVTTNVTEKLHSVETRIQQLLHEREHLKGTLKSCQDKINQLEEQISRNSPRDSENPVERLKSEQQQLRKEMEDANIALQTTQLQLNHLKSECERLENVIDSGNHNISQMEIQMANLQRKQFEIQTNIDKLNVTLHELRQQVREQNQEVVAFENEKTALFSQLEALQVEMEKEMRELGSLGEHKEWIQKRMKELERKLPTIAEESQSIRDQLQDISQHHVQEKLSTLEKEQSRLSRVVNRKVSSMFEQAEQEYQDLLRKKRIVENDRRKIQTVIKELDEKKILAVEKTWNKVNQDLASIFSSLLPGSSACLKPLQGKNILEGLEIQVALNHSWKKNLSELSGGQRSLVALSLILALLRYKPAPLYILDEVDAALDLSHTQNIGTMLRKHFSQSQFIVVSLKEGMFQNANRIFRTKLVDGTSTVERTSGGDKENRAAFSNHQSVE</sequence>
<dbReference type="Gene3D" id="3.40.50.300">
    <property type="entry name" value="P-loop containing nucleotide triphosphate hydrolases"/>
    <property type="match status" value="2"/>
</dbReference>
<feature type="coiled-coil region" evidence="12">
    <location>
        <begin position="969"/>
        <end position="1010"/>
    </location>
</feature>
<keyword evidence="4" id="KW-0547">Nucleotide-binding</keyword>
<feature type="domain" description="SMC hinge" evidence="14">
    <location>
        <begin position="514"/>
        <end position="633"/>
    </location>
</feature>
<evidence type="ECO:0000259" key="14">
    <source>
        <dbReference type="SMART" id="SM00968"/>
    </source>
</evidence>
<evidence type="ECO:0000256" key="12">
    <source>
        <dbReference type="SAM" id="Coils"/>
    </source>
</evidence>
<evidence type="ECO:0000256" key="6">
    <source>
        <dbReference type="ARBA" id="ARBA00022840"/>
    </source>
</evidence>
<protein>
    <recommendedName>
        <fullName evidence="11">Structural maintenance of chromosomes protein</fullName>
    </recommendedName>
</protein>
<dbReference type="GO" id="GO:0016887">
    <property type="term" value="F:ATP hydrolysis activity"/>
    <property type="evidence" value="ECO:0007669"/>
    <property type="project" value="InterPro"/>
</dbReference>
<feature type="region of interest" description="Disordered" evidence="13">
    <location>
        <begin position="322"/>
        <end position="345"/>
    </location>
</feature>
<dbReference type="PANTHER" id="PTHR43977">
    <property type="entry name" value="STRUCTURAL MAINTENANCE OF CHROMOSOMES PROTEIN 3"/>
    <property type="match status" value="1"/>
</dbReference>
<evidence type="ECO:0000256" key="2">
    <source>
        <dbReference type="ARBA" id="ARBA00005231"/>
    </source>
</evidence>
<evidence type="ECO:0000256" key="8">
    <source>
        <dbReference type="ARBA" id="ARBA00023067"/>
    </source>
</evidence>
<dbReference type="GO" id="GO:0005524">
    <property type="term" value="F:ATP binding"/>
    <property type="evidence" value="ECO:0007669"/>
    <property type="project" value="UniProtKB-KW"/>
</dbReference>
<dbReference type="GO" id="GO:0005694">
    <property type="term" value="C:chromosome"/>
    <property type="evidence" value="ECO:0007669"/>
    <property type="project" value="InterPro"/>
</dbReference>
<dbReference type="AlphaFoldDB" id="A0AAV9I784"/>
<feature type="coiled-coil region" evidence="12">
    <location>
        <begin position="676"/>
        <end position="941"/>
    </location>
</feature>
<dbReference type="InterPro" id="IPR003395">
    <property type="entry name" value="RecF/RecN/SMC_N"/>
</dbReference>
<keyword evidence="10" id="KW-0131">Cell cycle</keyword>
<evidence type="ECO:0000256" key="7">
    <source>
        <dbReference type="ARBA" id="ARBA00023054"/>
    </source>
</evidence>
<feature type="region of interest" description="Disordered" evidence="13">
    <location>
        <begin position="1152"/>
        <end position="1174"/>
    </location>
</feature>
<evidence type="ECO:0000313" key="16">
    <source>
        <dbReference type="Proteomes" id="UP001300502"/>
    </source>
</evidence>
<dbReference type="Proteomes" id="UP001300502">
    <property type="component" value="Unassembled WGS sequence"/>
</dbReference>
<evidence type="ECO:0000256" key="1">
    <source>
        <dbReference type="ARBA" id="ARBA00004123"/>
    </source>
</evidence>
<dbReference type="GO" id="GO:0005634">
    <property type="term" value="C:nucleus"/>
    <property type="evidence" value="ECO:0007669"/>
    <property type="project" value="UniProtKB-SubCell"/>
</dbReference>
<comment type="caution">
    <text evidence="15">The sequence shown here is derived from an EMBL/GenBank/DDBJ whole genome shotgun (WGS) entry which is preliminary data.</text>
</comment>
<accession>A0AAV9I784</accession>
<dbReference type="InterPro" id="IPR027120">
    <property type="entry name" value="Smc2_ABC"/>
</dbReference>
<reference evidence="15 16" key="1">
    <citation type="submission" date="2022-07" db="EMBL/GenBank/DDBJ databases">
        <title>Genome-wide signatures of adaptation to extreme environments.</title>
        <authorList>
            <person name="Cho C.H."/>
            <person name="Yoon H.S."/>
        </authorList>
    </citation>
    <scope>NUCLEOTIDE SEQUENCE [LARGE SCALE GENOMIC DNA]</scope>
    <source>
        <strain evidence="15 16">108.79 E11</strain>
    </source>
</reference>
<organism evidence="15 16">
    <name type="scientific">Galdieria yellowstonensis</name>
    <dbReference type="NCBI Taxonomy" id="3028027"/>
    <lineage>
        <taxon>Eukaryota</taxon>
        <taxon>Rhodophyta</taxon>
        <taxon>Bangiophyceae</taxon>
        <taxon>Galdieriales</taxon>
        <taxon>Galdieriaceae</taxon>
        <taxon>Galdieria</taxon>
    </lineage>
</organism>
<dbReference type="InterPro" id="IPR036277">
    <property type="entry name" value="SMC_hinge_sf"/>
</dbReference>
<evidence type="ECO:0000256" key="9">
    <source>
        <dbReference type="ARBA" id="ARBA00023242"/>
    </source>
</evidence>
<dbReference type="PIRSF" id="PIRSF005719">
    <property type="entry name" value="SMC"/>
    <property type="match status" value="1"/>
</dbReference>
<evidence type="ECO:0000256" key="5">
    <source>
        <dbReference type="ARBA" id="ARBA00022776"/>
    </source>
</evidence>
<comment type="similarity">
    <text evidence="2">Belongs to the SMC family. SMC2 subfamily.</text>
</comment>
<keyword evidence="7 12" id="KW-0175">Coiled coil</keyword>
<dbReference type="InterPro" id="IPR024704">
    <property type="entry name" value="SMC"/>
</dbReference>
<dbReference type="GO" id="GO:0030261">
    <property type="term" value="P:chromosome condensation"/>
    <property type="evidence" value="ECO:0007669"/>
    <property type="project" value="UniProtKB-KW"/>
</dbReference>
<dbReference type="SMART" id="SM00968">
    <property type="entry name" value="SMC_hinge"/>
    <property type="match status" value="1"/>
</dbReference>
<gene>
    <name evidence="15" type="ORF">GAYE_PCTG52G1244</name>
</gene>
<proteinExistence type="inferred from homology"/>
<evidence type="ECO:0000256" key="10">
    <source>
        <dbReference type="ARBA" id="ARBA00023306"/>
    </source>
</evidence>
<dbReference type="Pfam" id="PF02463">
    <property type="entry name" value="SMC_N"/>
    <property type="match status" value="1"/>
</dbReference>
<dbReference type="InterPro" id="IPR027417">
    <property type="entry name" value="P-loop_NTPase"/>
</dbReference>
<evidence type="ECO:0000256" key="3">
    <source>
        <dbReference type="ARBA" id="ARBA00022618"/>
    </source>
</evidence>
<dbReference type="InterPro" id="IPR010935">
    <property type="entry name" value="SMC_hinge"/>
</dbReference>
<comment type="subcellular location">
    <subcellularLocation>
        <location evidence="1 11">Nucleus</location>
    </subcellularLocation>
</comment>
<keyword evidence="8" id="KW-0226">DNA condensation</keyword>
<evidence type="ECO:0000256" key="13">
    <source>
        <dbReference type="SAM" id="MobiDB-lite"/>
    </source>
</evidence>
<dbReference type="Gene3D" id="3.30.70.1620">
    <property type="match status" value="1"/>
</dbReference>
<keyword evidence="5" id="KW-0498">Mitosis</keyword>
<dbReference type="FunFam" id="3.40.50.300:FF:000385">
    <property type="entry name" value="Structural maintenance of chromosomes 2"/>
    <property type="match status" value="1"/>
</dbReference>
<keyword evidence="6" id="KW-0067">ATP-binding</keyword>
<keyword evidence="9 11" id="KW-0539">Nucleus</keyword>
<evidence type="ECO:0000256" key="11">
    <source>
        <dbReference type="PIRNR" id="PIRNR005719"/>
    </source>
</evidence>
<keyword evidence="3" id="KW-0132">Cell division</keyword>
<dbReference type="SUPFAM" id="SSF52540">
    <property type="entry name" value="P-loop containing nucleoside triphosphate hydrolases"/>
    <property type="match status" value="1"/>
</dbReference>